<dbReference type="OrthoDB" id="2976051at2759"/>
<dbReference type="Proteomes" id="UP000054217">
    <property type="component" value="Unassembled WGS sequence"/>
</dbReference>
<dbReference type="HOGENOM" id="CLU_175216_0_0_1"/>
<evidence type="ECO:0000313" key="2">
    <source>
        <dbReference type="Proteomes" id="UP000054217"/>
    </source>
</evidence>
<name>A0A0C3PFS5_PISTI</name>
<proteinExistence type="predicted"/>
<gene>
    <name evidence="1" type="ORF">M404DRAFT_137877</name>
</gene>
<evidence type="ECO:0000313" key="1">
    <source>
        <dbReference type="EMBL" id="KIO07166.1"/>
    </source>
</evidence>
<dbReference type="Gene3D" id="3.40.395.10">
    <property type="entry name" value="Adenoviral Proteinase, Chain A"/>
    <property type="match status" value="1"/>
</dbReference>
<accession>A0A0C3PFS5</accession>
<reference evidence="1 2" key="1">
    <citation type="submission" date="2014-04" db="EMBL/GenBank/DDBJ databases">
        <authorList>
            <consortium name="DOE Joint Genome Institute"/>
            <person name="Kuo A."/>
            <person name="Kohler A."/>
            <person name="Costa M.D."/>
            <person name="Nagy L.G."/>
            <person name="Floudas D."/>
            <person name="Copeland A."/>
            <person name="Barry K.W."/>
            <person name="Cichocki N."/>
            <person name="Veneault-Fourrey C."/>
            <person name="LaButti K."/>
            <person name="Lindquist E.A."/>
            <person name="Lipzen A."/>
            <person name="Lundell T."/>
            <person name="Morin E."/>
            <person name="Murat C."/>
            <person name="Sun H."/>
            <person name="Tunlid A."/>
            <person name="Henrissat B."/>
            <person name="Grigoriev I.V."/>
            <person name="Hibbett D.S."/>
            <person name="Martin F."/>
            <person name="Nordberg H.P."/>
            <person name="Cantor M.N."/>
            <person name="Hua S.X."/>
        </authorList>
    </citation>
    <scope>NUCLEOTIDE SEQUENCE [LARGE SCALE GENOMIC DNA]</scope>
    <source>
        <strain evidence="1 2">Marx 270</strain>
    </source>
</reference>
<dbReference type="SUPFAM" id="SSF54001">
    <property type="entry name" value="Cysteine proteinases"/>
    <property type="match status" value="1"/>
</dbReference>
<reference evidence="2" key="2">
    <citation type="submission" date="2015-01" db="EMBL/GenBank/DDBJ databases">
        <title>Evolutionary Origins and Diversification of the Mycorrhizal Mutualists.</title>
        <authorList>
            <consortium name="DOE Joint Genome Institute"/>
            <consortium name="Mycorrhizal Genomics Consortium"/>
            <person name="Kohler A."/>
            <person name="Kuo A."/>
            <person name="Nagy L.G."/>
            <person name="Floudas D."/>
            <person name="Copeland A."/>
            <person name="Barry K.W."/>
            <person name="Cichocki N."/>
            <person name="Veneault-Fourrey C."/>
            <person name="LaButti K."/>
            <person name="Lindquist E.A."/>
            <person name="Lipzen A."/>
            <person name="Lundell T."/>
            <person name="Morin E."/>
            <person name="Murat C."/>
            <person name="Riley R."/>
            <person name="Ohm R."/>
            <person name="Sun H."/>
            <person name="Tunlid A."/>
            <person name="Henrissat B."/>
            <person name="Grigoriev I.V."/>
            <person name="Hibbett D.S."/>
            <person name="Martin F."/>
        </authorList>
    </citation>
    <scope>NUCLEOTIDE SEQUENCE [LARGE SCALE GENOMIC DNA]</scope>
    <source>
        <strain evidence="2">Marx 270</strain>
    </source>
</reference>
<feature type="non-terminal residue" evidence="1">
    <location>
        <position position="1"/>
    </location>
</feature>
<dbReference type="InParanoid" id="A0A0C3PFS5"/>
<organism evidence="1 2">
    <name type="scientific">Pisolithus tinctorius Marx 270</name>
    <dbReference type="NCBI Taxonomy" id="870435"/>
    <lineage>
        <taxon>Eukaryota</taxon>
        <taxon>Fungi</taxon>
        <taxon>Dikarya</taxon>
        <taxon>Basidiomycota</taxon>
        <taxon>Agaricomycotina</taxon>
        <taxon>Agaricomycetes</taxon>
        <taxon>Agaricomycetidae</taxon>
        <taxon>Boletales</taxon>
        <taxon>Sclerodermatineae</taxon>
        <taxon>Pisolithaceae</taxon>
        <taxon>Pisolithus</taxon>
    </lineage>
</organism>
<dbReference type="STRING" id="870435.A0A0C3PFS5"/>
<protein>
    <submittedName>
        <fullName evidence="1">Uncharacterized protein</fullName>
    </submittedName>
</protein>
<sequence length="75" mass="8830">YWEKPIWILPIHRPSPVSHWVICIVKFTSKQILLFDSLTEQKPWKCDVKVFCHVCLVFLLMIHRILPISSLACPS</sequence>
<dbReference type="AlphaFoldDB" id="A0A0C3PFS5"/>
<keyword evidence="2" id="KW-1185">Reference proteome</keyword>
<dbReference type="EMBL" id="KN831961">
    <property type="protein sequence ID" value="KIO07166.1"/>
    <property type="molecule type" value="Genomic_DNA"/>
</dbReference>
<dbReference type="InterPro" id="IPR038765">
    <property type="entry name" value="Papain-like_cys_pep_sf"/>
</dbReference>